<feature type="compositionally biased region" description="Basic and acidic residues" evidence="1">
    <location>
        <begin position="164"/>
        <end position="182"/>
    </location>
</feature>
<name>A0A2V1E7G5_9PLEO</name>
<organism evidence="2 3">
    <name type="scientific">Periconia macrospinosa</name>
    <dbReference type="NCBI Taxonomy" id="97972"/>
    <lineage>
        <taxon>Eukaryota</taxon>
        <taxon>Fungi</taxon>
        <taxon>Dikarya</taxon>
        <taxon>Ascomycota</taxon>
        <taxon>Pezizomycotina</taxon>
        <taxon>Dothideomycetes</taxon>
        <taxon>Pleosporomycetidae</taxon>
        <taxon>Pleosporales</taxon>
        <taxon>Massarineae</taxon>
        <taxon>Periconiaceae</taxon>
        <taxon>Periconia</taxon>
    </lineage>
</organism>
<feature type="region of interest" description="Disordered" evidence="1">
    <location>
        <begin position="142"/>
        <end position="187"/>
    </location>
</feature>
<sequence length="208" mass="22916">MFGSPRAISPRCRVAAAERPIRPTRFDSTPAAVKTSICRKSVPHPPPSLWLGIDQRIPSRSVVHCIADGKYSTVLAMYSTRSTPSPSRACQYNIAWKMPRRYHTTALSKECTLQEIRYVSTITMAPSLYLYRTPHRIVCGSRRNRRAAEGRRAGDQVGALAEAGDQKQRAEQRPEGRGESYHGQESNPALPCPAFVCTPLPSPAGLVG</sequence>
<evidence type="ECO:0000313" key="3">
    <source>
        <dbReference type="Proteomes" id="UP000244855"/>
    </source>
</evidence>
<reference evidence="2 3" key="1">
    <citation type="journal article" date="2018" name="Sci. Rep.">
        <title>Comparative genomics provides insights into the lifestyle and reveals functional heterogeneity of dark septate endophytic fungi.</title>
        <authorList>
            <person name="Knapp D.G."/>
            <person name="Nemeth J.B."/>
            <person name="Barry K."/>
            <person name="Hainaut M."/>
            <person name="Henrissat B."/>
            <person name="Johnson J."/>
            <person name="Kuo A."/>
            <person name="Lim J.H.P."/>
            <person name="Lipzen A."/>
            <person name="Nolan M."/>
            <person name="Ohm R.A."/>
            <person name="Tamas L."/>
            <person name="Grigoriev I.V."/>
            <person name="Spatafora J.W."/>
            <person name="Nagy L.G."/>
            <person name="Kovacs G.M."/>
        </authorList>
    </citation>
    <scope>NUCLEOTIDE SEQUENCE [LARGE SCALE GENOMIC DNA]</scope>
    <source>
        <strain evidence="2 3">DSE2036</strain>
    </source>
</reference>
<dbReference type="AlphaFoldDB" id="A0A2V1E7G5"/>
<evidence type="ECO:0000313" key="2">
    <source>
        <dbReference type="EMBL" id="PVI06019.1"/>
    </source>
</evidence>
<dbReference type="EMBL" id="KZ805311">
    <property type="protein sequence ID" value="PVI06019.1"/>
    <property type="molecule type" value="Genomic_DNA"/>
</dbReference>
<accession>A0A2V1E7G5</accession>
<keyword evidence="3" id="KW-1185">Reference proteome</keyword>
<proteinExistence type="predicted"/>
<dbReference type="Proteomes" id="UP000244855">
    <property type="component" value="Unassembled WGS sequence"/>
</dbReference>
<protein>
    <submittedName>
        <fullName evidence="2">Uncharacterized protein</fullName>
    </submittedName>
</protein>
<gene>
    <name evidence="2" type="ORF">DM02DRAFT_56949</name>
</gene>
<evidence type="ECO:0000256" key="1">
    <source>
        <dbReference type="SAM" id="MobiDB-lite"/>
    </source>
</evidence>